<protein>
    <submittedName>
        <fullName evidence="4">Response regulator</fullName>
    </submittedName>
</protein>
<name>A0ABZ0Y6K0_9BURK</name>
<dbReference type="PANTHER" id="PTHR44591">
    <property type="entry name" value="STRESS RESPONSE REGULATOR PROTEIN 1"/>
    <property type="match status" value="1"/>
</dbReference>
<dbReference type="Gene3D" id="3.40.50.2300">
    <property type="match status" value="1"/>
</dbReference>
<evidence type="ECO:0000313" key="4">
    <source>
        <dbReference type="EMBL" id="WQH07097.1"/>
    </source>
</evidence>
<dbReference type="RefSeq" id="WP_019921111.1">
    <property type="nucleotide sequence ID" value="NZ_CP140152.1"/>
</dbReference>
<keyword evidence="1 2" id="KW-0597">Phosphoprotein</keyword>
<organism evidence="4 5">
    <name type="scientific">Duganella zoogloeoides</name>
    <dbReference type="NCBI Taxonomy" id="75659"/>
    <lineage>
        <taxon>Bacteria</taxon>
        <taxon>Pseudomonadati</taxon>
        <taxon>Pseudomonadota</taxon>
        <taxon>Betaproteobacteria</taxon>
        <taxon>Burkholderiales</taxon>
        <taxon>Oxalobacteraceae</taxon>
        <taxon>Telluria group</taxon>
        <taxon>Duganella</taxon>
    </lineage>
</organism>
<dbReference type="InterPro" id="IPR001789">
    <property type="entry name" value="Sig_transdc_resp-reg_receiver"/>
</dbReference>
<dbReference type="SUPFAM" id="SSF52172">
    <property type="entry name" value="CheY-like"/>
    <property type="match status" value="1"/>
</dbReference>
<dbReference type="SMART" id="SM00448">
    <property type="entry name" value="REC"/>
    <property type="match status" value="1"/>
</dbReference>
<gene>
    <name evidence="4" type="ORF">SR858_12425</name>
</gene>
<proteinExistence type="predicted"/>
<evidence type="ECO:0000256" key="2">
    <source>
        <dbReference type="PROSITE-ProRule" id="PRU00169"/>
    </source>
</evidence>
<evidence type="ECO:0000256" key="1">
    <source>
        <dbReference type="ARBA" id="ARBA00022553"/>
    </source>
</evidence>
<accession>A0ABZ0Y6K0</accession>
<dbReference type="PANTHER" id="PTHR44591:SF25">
    <property type="entry name" value="CHEMOTAXIS TWO-COMPONENT RESPONSE REGULATOR"/>
    <property type="match status" value="1"/>
</dbReference>
<evidence type="ECO:0000313" key="5">
    <source>
        <dbReference type="Proteomes" id="UP001326110"/>
    </source>
</evidence>
<dbReference type="InterPro" id="IPR050595">
    <property type="entry name" value="Bact_response_regulator"/>
</dbReference>
<dbReference type="InterPro" id="IPR011006">
    <property type="entry name" value="CheY-like_superfamily"/>
</dbReference>
<dbReference type="GeneID" id="43162897"/>
<dbReference type="Pfam" id="PF00072">
    <property type="entry name" value="Response_reg"/>
    <property type="match status" value="1"/>
</dbReference>
<dbReference type="Proteomes" id="UP001326110">
    <property type="component" value="Chromosome"/>
</dbReference>
<dbReference type="EMBL" id="CP140152">
    <property type="protein sequence ID" value="WQH07097.1"/>
    <property type="molecule type" value="Genomic_DNA"/>
</dbReference>
<reference evidence="4 5" key="1">
    <citation type="submission" date="2023-11" db="EMBL/GenBank/DDBJ databases">
        <title>MicrobeMod: A computational toolkit for identifying prokaryotic methylation and restriction-modification with nanopore sequencing.</title>
        <authorList>
            <person name="Crits-Christoph A."/>
            <person name="Kang S.C."/>
            <person name="Lee H."/>
            <person name="Ostrov N."/>
        </authorList>
    </citation>
    <scope>NUCLEOTIDE SEQUENCE [LARGE SCALE GENOMIC DNA]</scope>
    <source>
        <strain evidence="4 5">ATCC 25935</strain>
    </source>
</reference>
<sequence>MDTTLPWVAVVDDEASIRRALLRLLRSAGIPALAFDSGASFLAALEAGAPCCAVIDVHMPGGSGLDLLAQLFHCAPAVAVILMTGHHTAGEHSLALQWQPVAYLQKPLFDQLLLAAIGAACPYWRES</sequence>
<feature type="domain" description="Response regulatory" evidence="3">
    <location>
        <begin position="7"/>
        <end position="121"/>
    </location>
</feature>
<feature type="modified residue" description="4-aspartylphosphate" evidence="2">
    <location>
        <position position="56"/>
    </location>
</feature>
<evidence type="ECO:0000259" key="3">
    <source>
        <dbReference type="PROSITE" id="PS50110"/>
    </source>
</evidence>
<keyword evidence="5" id="KW-1185">Reference proteome</keyword>
<dbReference type="PROSITE" id="PS50110">
    <property type="entry name" value="RESPONSE_REGULATORY"/>
    <property type="match status" value="1"/>
</dbReference>